<name>A0AAV4VBH4_CAEEX</name>
<comment type="caution">
    <text evidence="1">The sequence shown here is derived from an EMBL/GenBank/DDBJ whole genome shotgun (WGS) entry which is preliminary data.</text>
</comment>
<accession>A0AAV4VBH4</accession>
<sequence length="84" mass="9773">MLSLSVANQQVRFRTRKNETVTVLPVTVEFQKLSRGEKKSTMVNHAEWRKVTSSDFGILRKTFVADFVNMQRKNISKEVLEKTE</sequence>
<protein>
    <submittedName>
        <fullName evidence="1">Uncharacterized protein</fullName>
    </submittedName>
</protein>
<evidence type="ECO:0000313" key="1">
    <source>
        <dbReference type="EMBL" id="GIY67393.1"/>
    </source>
</evidence>
<dbReference type="AlphaFoldDB" id="A0AAV4VBH4"/>
<dbReference type="EMBL" id="BPLR01014234">
    <property type="protein sequence ID" value="GIY67393.1"/>
    <property type="molecule type" value="Genomic_DNA"/>
</dbReference>
<dbReference type="Proteomes" id="UP001054945">
    <property type="component" value="Unassembled WGS sequence"/>
</dbReference>
<evidence type="ECO:0000313" key="2">
    <source>
        <dbReference type="Proteomes" id="UP001054945"/>
    </source>
</evidence>
<organism evidence="1 2">
    <name type="scientific">Caerostris extrusa</name>
    <name type="common">Bark spider</name>
    <name type="synonym">Caerostris bankana</name>
    <dbReference type="NCBI Taxonomy" id="172846"/>
    <lineage>
        <taxon>Eukaryota</taxon>
        <taxon>Metazoa</taxon>
        <taxon>Ecdysozoa</taxon>
        <taxon>Arthropoda</taxon>
        <taxon>Chelicerata</taxon>
        <taxon>Arachnida</taxon>
        <taxon>Araneae</taxon>
        <taxon>Araneomorphae</taxon>
        <taxon>Entelegynae</taxon>
        <taxon>Araneoidea</taxon>
        <taxon>Araneidae</taxon>
        <taxon>Caerostris</taxon>
    </lineage>
</organism>
<reference evidence="1 2" key="1">
    <citation type="submission" date="2021-06" db="EMBL/GenBank/DDBJ databases">
        <title>Caerostris extrusa draft genome.</title>
        <authorList>
            <person name="Kono N."/>
            <person name="Arakawa K."/>
        </authorList>
    </citation>
    <scope>NUCLEOTIDE SEQUENCE [LARGE SCALE GENOMIC DNA]</scope>
</reference>
<gene>
    <name evidence="1" type="ORF">CEXT_342261</name>
</gene>
<keyword evidence="2" id="KW-1185">Reference proteome</keyword>
<proteinExistence type="predicted"/>